<reference evidence="2" key="1">
    <citation type="journal article" date="2018" name="Data Brief">
        <title>Genome sequence data from 17 accessions of Ensete ventricosum, a staple food crop for millions in Ethiopia.</title>
        <authorList>
            <person name="Yemataw Z."/>
            <person name="Muzemil S."/>
            <person name="Ambachew D."/>
            <person name="Tripathi L."/>
            <person name="Tesfaye K."/>
            <person name="Chala A."/>
            <person name="Farbos A."/>
            <person name="O'Neill P."/>
            <person name="Moore K."/>
            <person name="Grant M."/>
            <person name="Studholme D.J."/>
        </authorList>
    </citation>
    <scope>NUCLEOTIDE SEQUENCE [LARGE SCALE GENOMIC DNA]</scope>
    <source>
        <tissue evidence="2">Leaf</tissue>
    </source>
</reference>
<evidence type="ECO:0000256" key="1">
    <source>
        <dbReference type="SAM" id="MobiDB-lite"/>
    </source>
</evidence>
<feature type="region of interest" description="Disordered" evidence="1">
    <location>
        <begin position="79"/>
        <end position="109"/>
    </location>
</feature>
<dbReference type="Proteomes" id="UP000290560">
    <property type="component" value="Unassembled WGS sequence"/>
</dbReference>
<dbReference type="AlphaFoldDB" id="A0A445M8B6"/>
<dbReference type="EMBL" id="KV875441">
    <property type="protein sequence ID" value="RZR70468.1"/>
    <property type="molecule type" value="Genomic_DNA"/>
</dbReference>
<gene>
    <name evidence="2" type="ORF">BHM03_00000076</name>
</gene>
<accession>A0A445M8B6</accession>
<organism evidence="2">
    <name type="scientific">Ensete ventricosum</name>
    <name type="common">Abyssinian banana</name>
    <name type="synonym">Musa ensete</name>
    <dbReference type="NCBI Taxonomy" id="4639"/>
    <lineage>
        <taxon>Eukaryota</taxon>
        <taxon>Viridiplantae</taxon>
        <taxon>Streptophyta</taxon>
        <taxon>Embryophyta</taxon>
        <taxon>Tracheophyta</taxon>
        <taxon>Spermatophyta</taxon>
        <taxon>Magnoliopsida</taxon>
        <taxon>Liliopsida</taxon>
        <taxon>Zingiberales</taxon>
        <taxon>Musaceae</taxon>
        <taxon>Ensete</taxon>
    </lineage>
</organism>
<evidence type="ECO:0000313" key="2">
    <source>
        <dbReference type="EMBL" id="RZR70468.1"/>
    </source>
</evidence>
<proteinExistence type="predicted"/>
<name>A0A445M8B6_ENSVE</name>
<protein>
    <submittedName>
        <fullName evidence="2">Uncharacterized protein</fullName>
    </submittedName>
</protein>
<sequence length="109" mass="12018">MFLFLGQRGRVVEELLVHHRHADVLGKKGEGIFFVRPEAEPALVGSHTSTIPTPSGRGPSRTWKTSYSLRWLALADPPEEHPWTESIPTTQSPSAGLGSWRSGVDSRNC</sequence>